<dbReference type="AlphaFoldDB" id="A0A392UWC2"/>
<sequence>MEMDKDVIMANDKYGKEHDLE</sequence>
<name>A0A392UWC2_9FABA</name>
<keyword evidence="3" id="KW-1185">Reference proteome</keyword>
<dbReference type="Proteomes" id="UP000265520">
    <property type="component" value="Unassembled WGS sequence"/>
</dbReference>
<evidence type="ECO:0000313" key="2">
    <source>
        <dbReference type="EMBL" id="MCI80334.1"/>
    </source>
</evidence>
<feature type="region of interest" description="Disordered" evidence="1">
    <location>
        <begin position="1"/>
        <end position="21"/>
    </location>
</feature>
<proteinExistence type="predicted"/>
<comment type="caution">
    <text evidence="2">The sequence shown here is derived from an EMBL/GenBank/DDBJ whole genome shotgun (WGS) entry which is preliminary data.</text>
</comment>
<feature type="non-terminal residue" evidence="2">
    <location>
        <position position="21"/>
    </location>
</feature>
<organism evidence="2 3">
    <name type="scientific">Trifolium medium</name>
    <dbReference type="NCBI Taxonomy" id="97028"/>
    <lineage>
        <taxon>Eukaryota</taxon>
        <taxon>Viridiplantae</taxon>
        <taxon>Streptophyta</taxon>
        <taxon>Embryophyta</taxon>
        <taxon>Tracheophyta</taxon>
        <taxon>Spermatophyta</taxon>
        <taxon>Magnoliopsida</taxon>
        <taxon>eudicotyledons</taxon>
        <taxon>Gunneridae</taxon>
        <taxon>Pentapetalae</taxon>
        <taxon>rosids</taxon>
        <taxon>fabids</taxon>
        <taxon>Fabales</taxon>
        <taxon>Fabaceae</taxon>
        <taxon>Papilionoideae</taxon>
        <taxon>50 kb inversion clade</taxon>
        <taxon>NPAAA clade</taxon>
        <taxon>Hologalegina</taxon>
        <taxon>IRL clade</taxon>
        <taxon>Trifolieae</taxon>
        <taxon>Trifolium</taxon>
    </lineage>
</organism>
<reference evidence="2 3" key="1">
    <citation type="journal article" date="2018" name="Front. Plant Sci.">
        <title>Red Clover (Trifolium pratense) and Zigzag Clover (T. medium) - A Picture of Genomic Similarities and Differences.</title>
        <authorList>
            <person name="Dluhosova J."/>
            <person name="Istvanek J."/>
            <person name="Nedelnik J."/>
            <person name="Repkova J."/>
        </authorList>
    </citation>
    <scope>NUCLEOTIDE SEQUENCE [LARGE SCALE GENOMIC DNA]</scope>
    <source>
        <strain evidence="3">cv. 10/8</strain>
        <tissue evidence="2">Leaf</tissue>
    </source>
</reference>
<accession>A0A392UWC2</accession>
<evidence type="ECO:0000256" key="1">
    <source>
        <dbReference type="SAM" id="MobiDB-lite"/>
    </source>
</evidence>
<dbReference type="EMBL" id="LXQA010993335">
    <property type="protein sequence ID" value="MCI80334.1"/>
    <property type="molecule type" value="Genomic_DNA"/>
</dbReference>
<protein>
    <submittedName>
        <fullName evidence="2">Uncharacterized protein</fullName>
    </submittedName>
</protein>
<evidence type="ECO:0000313" key="3">
    <source>
        <dbReference type="Proteomes" id="UP000265520"/>
    </source>
</evidence>